<accession>A0A699IAG1</accession>
<comment type="caution">
    <text evidence="1">The sequence shown here is derived from an EMBL/GenBank/DDBJ whole genome shotgun (WGS) entry which is preliminary data.</text>
</comment>
<gene>
    <name evidence="1" type="ORF">Tci_512058</name>
</gene>
<reference evidence="1" key="1">
    <citation type="journal article" date="2019" name="Sci. Rep.">
        <title>Draft genome of Tanacetum cinerariifolium, the natural source of mosquito coil.</title>
        <authorList>
            <person name="Yamashiro T."/>
            <person name="Shiraishi A."/>
            <person name="Satake H."/>
            <person name="Nakayama K."/>
        </authorList>
    </citation>
    <scope>NUCLEOTIDE SEQUENCE</scope>
</reference>
<evidence type="ECO:0000313" key="1">
    <source>
        <dbReference type="EMBL" id="GEZ40085.1"/>
    </source>
</evidence>
<feature type="non-terminal residue" evidence="1">
    <location>
        <position position="1"/>
    </location>
</feature>
<protein>
    <submittedName>
        <fullName evidence="1">Uncharacterized protein</fullName>
    </submittedName>
</protein>
<dbReference type="AlphaFoldDB" id="A0A699IAG1"/>
<sequence>VNNGNYFSSRAPKRKEGLFYRGNLLYQKKEGYASIGGATPLRKITDV</sequence>
<proteinExistence type="predicted"/>
<name>A0A699IAG1_TANCI</name>
<organism evidence="1">
    <name type="scientific">Tanacetum cinerariifolium</name>
    <name type="common">Dalmatian daisy</name>
    <name type="synonym">Chrysanthemum cinerariifolium</name>
    <dbReference type="NCBI Taxonomy" id="118510"/>
    <lineage>
        <taxon>Eukaryota</taxon>
        <taxon>Viridiplantae</taxon>
        <taxon>Streptophyta</taxon>
        <taxon>Embryophyta</taxon>
        <taxon>Tracheophyta</taxon>
        <taxon>Spermatophyta</taxon>
        <taxon>Magnoliopsida</taxon>
        <taxon>eudicotyledons</taxon>
        <taxon>Gunneridae</taxon>
        <taxon>Pentapetalae</taxon>
        <taxon>asterids</taxon>
        <taxon>campanulids</taxon>
        <taxon>Asterales</taxon>
        <taxon>Asteraceae</taxon>
        <taxon>Asteroideae</taxon>
        <taxon>Anthemideae</taxon>
        <taxon>Anthemidinae</taxon>
        <taxon>Tanacetum</taxon>
    </lineage>
</organism>
<dbReference type="EMBL" id="BKCJ010274421">
    <property type="protein sequence ID" value="GEZ40085.1"/>
    <property type="molecule type" value="Genomic_DNA"/>
</dbReference>